<dbReference type="Proteomes" id="UP000251960">
    <property type="component" value="Chromosome 4"/>
</dbReference>
<keyword evidence="2" id="KW-0808">Transferase</keyword>
<evidence type="ECO:0000313" key="2">
    <source>
        <dbReference type="EMBL" id="PWZ29616.1"/>
    </source>
</evidence>
<proteinExistence type="predicted"/>
<dbReference type="PANTHER" id="PTHR38134">
    <property type="entry name" value="SLR1395 PROTEIN"/>
    <property type="match status" value="1"/>
</dbReference>
<dbReference type="InterPro" id="IPR053205">
    <property type="entry name" value="GHMP_kinase_L-arabinokinase"/>
</dbReference>
<dbReference type="ExpressionAtlas" id="A0A3L6F8V2">
    <property type="expression patterns" value="baseline"/>
</dbReference>
<protein>
    <submittedName>
        <fullName evidence="2">L-arabinokinase</fullName>
    </submittedName>
</protein>
<name>A0A3L6F8V2_MAIZE</name>
<reference evidence="2" key="1">
    <citation type="journal article" date="2018" name="Nat. Genet.">
        <title>Extensive intraspecific gene order and gene structural variations between Mo17 and other maize genomes.</title>
        <authorList>
            <person name="Sun S."/>
            <person name="Zhou Y."/>
            <person name="Chen J."/>
            <person name="Shi J."/>
            <person name="Zhao H."/>
            <person name="Zhao H."/>
            <person name="Song W."/>
            <person name="Zhang M."/>
            <person name="Cui Y."/>
            <person name="Dong X."/>
            <person name="Liu H."/>
            <person name="Ma X."/>
            <person name="Jiao Y."/>
            <person name="Wang B."/>
            <person name="Wei X."/>
            <person name="Stein J.C."/>
            <person name="Glaubitz J.C."/>
            <person name="Lu F."/>
            <person name="Yu G."/>
            <person name="Liang C."/>
            <person name="Fengler K."/>
            <person name="Li B."/>
            <person name="Rafalski A."/>
            <person name="Schnable P.S."/>
            <person name="Ware D.H."/>
            <person name="Buckler E.S."/>
            <person name="Lai J."/>
        </authorList>
    </citation>
    <scope>NUCLEOTIDE SEQUENCE [LARGE SCALE GENOMIC DNA]</scope>
    <source>
        <tissue evidence="2">Seedling</tissue>
    </source>
</reference>
<dbReference type="PANTHER" id="PTHR38134:SF2">
    <property type="entry name" value="GALACTOKINASE"/>
    <property type="match status" value="1"/>
</dbReference>
<gene>
    <name evidence="2" type="primary">ARA1_0</name>
    <name evidence="2" type="ORF">Zm00014a_033408</name>
</gene>
<dbReference type="EMBL" id="NCVQ01000005">
    <property type="protein sequence ID" value="PWZ29616.1"/>
    <property type="molecule type" value="Genomic_DNA"/>
</dbReference>
<evidence type="ECO:0000256" key="1">
    <source>
        <dbReference type="SAM" id="MobiDB-lite"/>
    </source>
</evidence>
<dbReference type="AlphaFoldDB" id="A0A3L6F8V2"/>
<organism evidence="2">
    <name type="scientific">Zea mays</name>
    <name type="common">Maize</name>
    <dbReference type="NCBI Taxonomy" id="4577"/>
    <lineage>
        <taxon>Eukaryota</taxon>
        <taxon>Viridiplantae</taxon>
        <taxon>Streptophyta</taxon>
        <taxon>Embryophyta</taxon>
        <taxon>Tracheophyta</taxon>
        <taxon>Spermatophyta</taxon>
        <taxon>Magnoliopsida</taxon>
        <taxon>Liliopsida</taxon>
        <taxon>Poales</taxon>
        <taxon>Poaceae</taxon>
        <taxon>PACMAD clade</taxon>
        <taxon>Panicoideae</taxon>
        <taxon>Andropogonodae</taxon>
        <taxon>Andropogoneae</taxon>
        <taxon>Tripsacinae</taxon>
        <taxon>Zea</taxon>
    </lineage>
</organism>
<feature type="region of interest" description="Disordered" evidence="1">
    <location>
        <begin position="133"/>
        <end position="152"/>
    </location>
</feature>
<keyword evidence="2" id="KW-0418">Kinase</keyword>
<accession>A0A3L6F8V2</accession>
<sequence length="152" mass="16723">MRVQDEDVDDDGEVTAPPQHLVFAYYFTGHGFGHATRALEVVRHLVAAGHDVHVVTAAPEFVFTIEIASPSLHICKVLLDCGAVQADTLTVDRLASLKKYHQTTVVPRESILKTEAEWLNSIKALLHGWSQRSRPRLPASPCPHLQPSSPTS</sequence>
<comment type="caution">
    <text evidence="2">The sequence shown here is derived from an EMBL/GenBank/DDBJ whole genome shotgun (WGS) entry which is preliminary data.</text>
</comment>
<dbReference type="GO" id="GO:0016301">
    <property type="term" value="F:kinase activity"/>
    <property type="evidence" value="ECO:0007669"/>
    <property type="project" value="UniProtKB-KW"/>
</dbReference>